<sequence length="81" mass="9460">MMSGLCFVDDDEATLEFSGLKIWEFDVRFTRIMDDLSRQILVTMRRWKTYAEGSVDGAVKLNHGHCDKLGQWAMYVVKLKR</sequence>
<proteinExistence type="predicted"/>
<evidence type="ECO:0000313" key="2">
    <source>
        <dbReference type="Proteomes" id="UP000325577"/>
    </source>
</evidence>
<name>A0A5J5A2C2_9ASTE</name>
<organism evidence="1 2">
    <name type="scientific">Nyssa sinensis</name>
    <dbReference type="NCBI Taxonomy" id="561372"/>
    <lineage>
        <taxon>Eukaryota</taxon>
        <taxon>Viridiplantae</taxon>
        <taxon>Streptophyta</taxon>
        <taxon>Embryophyta</taxon>
        <taxon>Tracheophyta</taxon>
        <taxon>Spermatophyta</taxon>
        <taxon>Magnoliopsida</taxon>
        <taxon>eudicotyledons</taxon>
        <taxon>Gunneridae</taxon>
        <taxon>Pentapetalae</taxon>
        <taxon>asterids</taxon>
        <taxon>Cornales</taxon>
        <taxon>Nyssaceae</taxon>
        <taxon>Nyssa</taxon>
    </lineage>
</organism>
<evidence type="ECO:0000313" key="1">
    <source>
        <dbReference type="EMBL" id="KAA8524206.1"/>
    </source>
</evidence>
<dbReference type="EMBL" id="CM018047">
    <property type="protein sequence ID" value="KAA8524206.1"/>
    <property type="molecule type" value="Genomic_DNA"/>
</dbReference>
<dbReference type="Proteomes" id="UP000325577">
    <property type="component" value="Linkage Group LG4"/>
</dbReference>
<dbReference type="AlphaFoldDB" id="A0A5J5A2C2"/>
<accession>A0A5J5A2C2</accession>
<reference evidence="1 2" key="1">
    <citation type="submission" date="2019-09" db="EMBL/GenBank/DDBJ databases">
        <title>A chromosome-level genome assembly of the Chinese tupelo Nyssa sinensis.</title>
        <authorList>
            <person name="Yang X."/>
            <person name="Kang M."/>
            <person name="Yang Y."/>
            <person name="Xiong H."/>
            <person name="Wang M."/>
            <person name="Zhang Z."/>
            <person name="Wang Z."/>
            <person name="Wu H."/>
            <person name="Ma T."/>
            <person name="Liu J."/>
            <person name="Xi Z."/>
        </authorList>
    </citation>
    <scope>NUCLEOTIDE SEQUENCE [LARGE SCALE GENOMIC DNA]</scope>
    <source>
        <strain evidence="1">J267</strain>
        <tissue evidence="1">Leaf</tissue>
    </source>
</reference>
<keyword evidence="2" id="KW-1185">Reference proteome</keyword>
<gene>
    <name evidence="1" type="ORF">F0562_010629</name>
</gene>
<protein>
    <submittedName>
        <fullName evidence="1">Uncharacterized protein</fullName>
    </submittedName>
</protein>